<dbReference type="AlphaFoldDB" id="A0A7I7QNK1"/>
<dbReference type="KEGG" id="msei:MSEDJ_16530"/>
<proteinExistence type="predicted"/>
<dbReference type="InterPro" id="IPR043519">
    <property type="entry name" value="NT_sf"/>
</dbReference>
<dbReference type="Proteomes" id="UP000467193">
    <property type="component" value="Chromosome"/>
</dbReference>
<evidence type="ECO:0000313" key="2">
    <source>
        <dbReference type="Proteomes" id="UP000467193"/>
    </source>
</evidence>
<evidence type="ECO:0000313" key="1">
    <source>
        <dbReference type="EMBL" id="BBY27557.1"/>
    </source>
</evidence>
<reference evidence="1 2" key="1">
    <citation type="journal article" date="2019" name="Emerg. Microbes Infect.">
        <title>Comprehensive subspecies identification of 175 nontuberculous mycobacteria species based on 7547 genomic profiles.</title>
        <authorList>
            <person name="Matsumoto Y."/>
            <person name="Kinjo T."/>
            <person name="Motooka D."/>
            <person name="Nabeya D."/>
            <person name="Jung N."/>
            <person name="Uechi K."/>
            <person name="Horii T."/>
            <person name="Iida T."/>
            <person name="Fujita J."/>
            <person name="Nakamura S."/>
        </authorList>
    </citation>
    <scope>NUCLEOTIDE SEQUENCE [LARGE SCALE GENOMIC DNA]</scope>
    <source>
        <strain evidence="1 2">JCM 17899</strain>
    </source>
</reference>
<evidence type="ECO:0008006" key="3">
    <source>
        <dbReference type="Google" id="ProtNLM"/>
    </source>
</evidence>
<name>A0A7I7QNK1_9MYCO</name>
<keyword evidence="2" id="KW-1185">Reference proteome</keyword>
<dbReference type="EMBL" id="AP022588">
    <property type="protein sequence ID" value="BBY27557.1"/>
    <property type="molecule type" value="Genomic_DNA"/>
</dbReference>
<dbReference type="Gene3D" id="3.30.460.40">
    <property type="match status" value="1"/>
</dbReference>
<gene>
    <name evidence="1" type="ORF">MSEDJ_16530</name>
</gene>
<sequence>MTHIEPTPEQDPWSGLREALRRAASALAAEGRPFALAGSYALWVHGAPEPLHDVDLVVEGSDADAVAETLTRAGFTVERPLESWLLKAYWNGALVDVLHRVNGVPVDAALIEGSQTYDVLAIPMRVLSPTTALTQKLLALTEHHCDFEPLLPRLRAVREQVDWPRLREVTKDNDFAAALLFLADRLGITPTA</sequence>
<dbReference type="RefSeq" id="WP_163796433.1">
    <property type="nucleotide sequence ID" value="NZ_AP022588.1"/>
</dbReference>
<protein>
    <recommendedName>
        <fullName evidence="3">Nucleotidyltransferase</fullName>
    </recommendedName>
</protein>
<dbReference type="SUPFAM" id="SSF81301">
    <property type="entry name" value="Nucleotidyltransferase"/>
    <property type="match status" value="1"/>
</dbReference>
<organism evidence="1 2">
    <name type="scientific">Mycolicibacterium sediminis</name>
    <dbReference type="NCBI Taxonomy" id="1286180"/>
    <lineage>
        <taxon>Bacteria</taxon>
        <taxon>Bacillati</taxon>
        <taxon>Actinomycetota</taxon>
        <taxon>Actinomycetes</taxon>
        <taxon>Mycobacteriales</taxon>
        <taxon>Mycobacteriaceae</taxon>
        <taxon>Mycolicibacterium</taxon>
    </lineage>
</organism>
<accession>A0A7I7QNK1</accession>